<feature type="compositionally biased region" description="Basic and acidic residues" evidence="1">
    <location>
        <begin position="232"/>
        <end position="245"/>
    </location>
</feature>
<dbReference type="GeneID" id="113575657"/>
<reference evidence="3" key="1">
    <citation type="journal article" date="2014" name="Science">
        <title>Nonhuman genetics. Genomic basis for the convergent evolution of electric organs.</title>
        <authorList>
            <person name="Gallant J.R."/>
            <person name="Traeger L.L."/>
            <person name="Volkening J.D."/>
            <person name="Moffett H."/>
            <person name="Chen P.H."/>
            <person name="Novina C.D."/>
            <person name="Phillips G.N.Jr."/>
            <person name="Anand R."/>
            <person name="Wells G.B."/>
            <person name="Pinch M."/>
            <person name="Guth R."/>
            <person name="Unguez G.A."/>
            <person name="Albert J.S."/>
            <person name="Zakon H.H."/>
            <person name="Samanta M.P."/>
            <person name="Sussman M.R."/>
        </authorList>
    </citation>
    <scope>NUCLEOTIDE SEQUENCE [LARGE SCALE GENOMIC DNA]</scope>
</reference>
<dbReference type="PANTHER" id="PTHR14725:SF0">
    <property type="entry name" value="RIBOSOME-BINDING FACTOR A, MITOCHONDRIAL-RELATED"/>
    <property type="match status" value="1"/>
</dbReference>
<feature type="region of interest" description="Disordered" evidence="1">
    <location>
        <begin position="224"/>
        <end position="245"/>
    </location>
</feature>
<dbReference type="AlphaFoldDB" id="A0A4W4GCV3"/>
<dbReference type="InterPro" id="IPR000238">
    <property type="entry name" value="RbfA"/>
</dbReference>
<dbReference type="InterPro" id="IPR020053">
    <property type="entry name" value="Ribosome-bd_factorA_CS"/>
</dbReference>
<dbReference type="OMA" id="HCSRRLC"/>
<feature type="region of interest" description="Disordered" evidence="1">
    <location>
        <begin position="303"/>
        <end position="359"/>
    </location>
</feature>
<reference evidence="2" key="4">
    <citation type="submission" date="2025-08" db="UniProtKB">
        <authorList>
            <consortium name="Ensembl"/>
        </authorList>
    </citation>
    <scope>IDENTIFICATION</scope>
</reference>
<gene>
    <name evidence="2" type="primary">RBFA</name>
</gene>
<reference evidence="2" key="5">
    <citation type="submission" date="2025-09" db="UniProtKB">
        <authorList>
            <consortium name="Ensembl"/>
        </authorList>
    </citation>
    <scope>IDENTIFICATION</scope>
</reference>
<dbReference type="PROSITE" id="PS01319">
    <property type="entry name" value="RBFA"/>
    <property type="match status" value="1"/>
</dbReference>
<dbReference type="InterPro" id="IPR039212">
    <property type="entry name" value="RBFA_mitochondrial"/>
</dbReference>
<dbReference type="Pfam" id="PF02033">
    <property type="entry name" value="RBFA"/>
    <property type="match status" value="1"/>
</dbReference>
<organism evidence="2 3">
    <name type="scientific">Electrophorus electricus</name>
    <name type="common">Electric eel</name>
    <name type="synonym">Gymnotus electricus</name>
    <dbReference type="NCBI Taxonomy" id="8005"/>
    <lineage>
        <taxon>Eukaryota</taxon>
        <taxon>Metazoa</taxon>
        <taxon>Chordata</taxon>
        <taxon>Craniata</taxon>
        <taxon>Vertebrata</taxon>
        <taxon>Euteleostomi</taxon>
        <taxon>Actinopterygii</taxon>
        <taxon>Neopterygii</taxon>
        <taxon>Teleostei</taxon>
        <taxon>Ostariophysi</taxon>
        <taxon>Gymnotiformes</taxon>
        <taxon>Gymnotoidei</taxon>
        <taxon>Gymnotidae</taxon>
        <taxon>Electrophorus</taxon>
    </lineage>
</organism>
<reference evidence="3" key="2">
    <citation type="journal article" date="2017" name="Sci. Adv.">
        <title>A tail of two voltages: Proteomic comparison of the three electric organs of the electric eel.</title>
        <authorList>
            <person name="Traeger L.L."/>
            <person name="Sabat G."/>
            <person name="Barrett-Wilt G.A."/>
            <person name="Wells G.B."/>
            <person name="Sussman M.R."/>
        </authorList>
    </citation>
    <scope>NUCLEOTIDE SEQUENCE [LARGE SCALE GENOMIC DNA]</scope>
</reference>
<sequence length="359" mass="41119">MLALNSYYWVTKCPSPRHVNGIVSVIHNIALDTRDRHQALSSRALCVRPLQPHGATLHIHTSALQCRSLLMKFLNKRKKRWYDSSQFVPVGQSGFKRPTKNKGQDSLRVRMLNTILYKALSDLLTSHEVSADIPDYSVEITKVSLPEDFSACRVYWKTSWCSEQDSKIQQVLDKSAPRMRYLLISQQVIASVPPIVFIKDKQYAALKEIENLLAIADYGPSEESEHLPLSGKDAETRLHSSEPVEGRERPLFGIDHDTLHKQIEVYKQRSRDPYLQGSSSGQLTEEQLDTLAAIRKQRLIEKKKRKSKKVKDDDVTPKAFLLASQLQTEEEEQEEEYSKEKEVEDSQITQLMGGDDYKH</sequence>
<proteinExistence type="predicted"/>
<evidence type="ECO:0000256" key="1">
    <source>
        <dbReference type="SAM" id="MobiDB-lite"/>
    </source>
</evidence>
<dbReference type="Proteomes" id="UP000314983">
    <property type="component" value="Chromosome 10"/>
</dbReference>
<dbReference type="RefSeq" id="XP_026863066.2">
    <property type="nucleotide sequence ID" value="XM_027007265.2"/>
</dbReference>
<dbReference type="STRING" id="8005.ENSEEEP00000034145"/>
<dbReference type="InterPro" id="IPR015946">
    <property type="entry name" value="KH_dom-like_a/b"/>
</dbReference>
<dbReference type="Ensembl" id="ENSEEET00000034545.2">
    <property type="protein sequence ID" value="ENSEEEP00000034145.2"/>
    <property type="gene ID" value="ENSEEEG00000016258.2"/>
</dbReference>
<keyword evidence="3" id="KW-1185">Reference proteome</keyword>
<dbReference type="Gene3D" id="3.30.300.20">
    <property type="match status" value="1"/>
</dbReference>
<dbReference type="PANTHER" id="PTHR14725">
    <property type="entry name" value="RIBOSOME-BINDING FACTOR A, MITOCHONDRIAL-RELATED"/>
    <property type="match status" value="1"/>
</dbReference>
<dbReference type="GO" id="GO:0006364">
    <property type="term" value="P:rRNA processing"/>
    <property type="evidence" value="ECO:0007669"/>
    <property type="project" value="InterPro"/>
</dbReference>
<dbReference type="SUPFAM" id="SSF89919">
    <property type="entry name" value="Ribosome-binding factor A, RbfA"/>
    <property type="match status" value="1"/>
</dbReference>
<evidence type="ECO:0000313" key="3">
    <source>
        <dbReference type="Proteomes" id="UP000314983"/>
    </source>
</evidence>
<dbReference type="GeneTree" id="ENSGT00390000011362"/>
<accession>A0A4W4GCV3</accession>
<dbReference type="InterPro" id="IPR023799">
    <property type="entry name" value="RbfA_dom_sf"/>
</dbReference>
<name>A0A4W4GCV3_ELEEL</name>
<reference evidence="2" key="3">
    <citation type="submission" date="2020-05" db="EMBL/GenBank/DDBJ databases">
        <title>Electrophorus electricus (electric eel) genome, fEleEle1, primary haplotype.</title>
        <authorList>
            <person name="Myers G."/>
            <person name="Meyer A."/>
            <person name="Fedrigo O."/>
            <person name="Formenti G."/>
            <person name="Rhie A."/>
            <person name="Tracey A."/>
            <person name="Sims Y."/>
            <person name="Jarvis E.D."/>
        </authorList>
    </citation>
    <scope>NUCLEOTIDE SEQUENCE [LARGE SCALE GENOMIC DNA]</scope>
</reference>
<evidence type="ECO:0000313" key="2">
    <source>
        <dbReference type="Ensembl" id="ENSEEEP00000034145.2"/>
    </source>
</evidence>
<protein>
    <recommendedName>
        <fullName evidence="4">Ribosome binding factor A</fullName>
    </recommendedName>
</protein>
<evidence type="ECO:0008006" key="4">
    <source>
        <dbReference type="Google" id="ProtNLM"/>
    </source>
</evidence>